<feature type="transmembrane region" description="Helical" evidence="1">
    <location>
        <begin position="26"/>
        <end position="47"/>
    </location>
</feature>
<keyword evidence="1" id="KW-0812">Transmembrane</keyword>
<organism evidence="2 3">
    <name type="scientific">Dryococelus australis</name>
    <dbReference type="NCBI Taxonomy" id="614101"/>
    <lineage>
        <taxon>Eukaryota</taxon>
        <taxon>Metazoa</taxon>
        <taxon>Ecdysozoa</taxon>
        <taxon>Arthropoda</taxon>
        <taxon>Hexapoda</taxon>
        <taxon>Insecta</taxon>
        <taxon>Pterygota</taxon>
        <taxon>Neoptera</taxon>
        <taxon>Polyneoptera</taxon>
        <taxon>Phasmatodea</taxon>
        <taxon>Verophasmatodea</taxon>
        <taxon>Anareolatae</taxon>
        <taxon>Phasmatidae</taxon>
        <taxon>Eurycanthinae</taxon>
        <taxon>Dryococelus</taxon>
    </lineage>
</organism>
<evidence type="ECO:0000313" key="2">
    <source>
        <dbReference type="EMBL" id="KAJ8896593.1"/>
    </source>
</evidence>
<reference evidence="2 3" key="1">
    <citation type="submission" date="2023-02" db="EMBL/GenBank/DDBJ databases">
        <title>LHISI_Scaffold_Assembly.</title>
        <authorList>
            <person name="Stuart O.P."/>
            <person name="Cleave R."/>
            <person name="Magrath M.J.L."/>
            <person name="Mikheyev A.S."/>
        </authorList>
    </citation>
    <scope>NUCLEOTIDE SEQUENCE [LARGE SCALE GENOMIC DNA]</scope>
    <source>
        <strain evidence="2">Daus_M_001</strain>
        <tissue evidence="2">Leg muscle</tissue>
    </source>
</reference>
<sequence length="72" mass="8061">MICLCRSVSGPSHPARRGGVHLYRRYWMTAIIFIIGLLTLIVVFSWLGRIATADDPSLDLHQNPNVRVEEAG</sequence>
<keyword evidence="1" id="KW-1133">Transmembrane helix</keyword>
<comment type="caution">
    <text evidence="2">The sequence shown here is derived from an EMBL/GenBank/DDBJ whole genome shotgun (WGS) entry which is preliminary data.</text>
</comment>
<dbReference type="EMBL" id="JARBHB010000001">
    <property type="protein sequence ID" value="KAJ8896593.1"/>
    <property type="molecule type" value="Genomic_DNA"/>
</dbReference>
<proteinExistence type="predicted"/>
<evidence type="ECO:0000313" key="3">
    <source>
        <dbReference type="Proteomes" id="UP001159363"/>
    </source>
</evidence>
<protein>
    <submittedName>
        <fullName evidence="2">Uncharacterized protein</fullName>
    </submittedName>
</protein>
<name>A0ABQ9IIS1_9NEOP</name>
<evidence type="ECO:0000256" key="1">
    <source>
        <dbReference type="SAM" id="Phobius"/>
    </source>
</evidence>
<accession>A0ABQ9IIS1</accession>
<dbReference type="Proteomes" id="UP001159363">
    <property type="component" value="Chromosome 1"/>
</dbReference>
<keyword evidence="3" id="KW-1185">Reference proteome</keyword>
<gene>
    <name evidence="2" type="ORF">PR048_001937</name>
</gene>
<keyword evidence="1" id="KW-0472">Membrane</keyword>